<evidence type="ECO:0000259" key="9">
    <source>
        <dbReference type="SMART" id="SM00906"/>
    </source>
</evidence>
<dbReference type="CDD" id="cd12148">
    <property type="entry name" value="fungal_TF_MHR"/>
    <property type="match status" value="1"/>
</dbReference>
<dbReference type="InterPro" id="IPR020902">
    <property type="entry name" value="Actin/actin-like_CS"/>
</dbReference>
<accession>A0A0L1JGW7</accession>
<dbReference type="SUPFAM" id="SSF53067">
    <property type="entry name" value="Actin-like ATPase domain"/>
    <property type="match status" value="2"/>
</dbReference>
<dbReference type="Gene3D" id="3.30.420.40">
    <property type="match status" value="2"/>
</dbReference>
<dbReference type="InterPro" id="IPR043129">
    <property type="entry name" value="ATPase_NBD"/>
</dbReference>
<feature type="compositionally biased region" description="Polar residues" evidence="7">
    <location>
        <begin position="423"/>
        <end position="432"/>
    </location>
</feature>
<dbReference type="GO" id="GO:0003677">
    <property type="term" value="F:DNA binding"/>
    <property type="evidence" value="ECO:0007669"/>
    <property type="project" value="InterPro"/>
</dbReference>
<dbReference type="Gene3D" id="3.90.640.10">
    <property type="entry name" value="Actin, Chain A, domain 4"/>
    <property type="match status" value="1"/>
</dbReference>
<feature type="domain" description="Xylanolytic transcriptional activator regulatory" evidence="9">
    <location>
        <begin position="661"/>
        <end position="734"/>
    </location>
</feature>
<keyword evidence="4" id="KW-0539">Nucleus</keyword>
<keyword evidence="11" id="KW-1185">Reference proteome</keyword>
<dbReference type="GeneID" id="26802591"/>
<comment type="catalytic activity">
    <reaction evidence="5">
        <text>ATP + H2O = ADP + phosphate + H(+)</text>
        <dbReference type="Rhea" id="RHEA:13065"/>
        <dbReference type="ChEBI" id="CHEBI:15377"/>
        <dbReference type="ChEBI" id="CHEBI:15378"/>
        <dbReference type="ChEBI" id="CHEBI:30616"/>
        <dbReference type="ChEBI" id="CHEBI:43474"/>
        <dbReference type="ChEBI" id="CHEBI:456216"/>
    </reaction>
</comment>
<dbReference type="PRINTS" id="PR00190">
    <property type="entry name" value="ACTIN"/>
</dbReference>
<feature type="transmembrane region" description="Helical" evidence="8">
    <location>
        <begin position="37"/>
        <end position="59"/>
    </location>
</feature>
<dbReference type="GO" id="GO:0008270">
    <property type="term" value="F:zinc ion binding"/>
    <property type="evidence" value="ECO:0007669"/>
    <property type="project" value="InterPro"/>
</dbReference>
<comment type="function">
    <text evidence="1">Actins are highly conserved proteins that are involved in various types of cell motility and are ubiquitously expressed in all eukaryotic cells.</text>
</comment>
<dbReference type="STRING" id="1509407.A0A0L1JGW7"/>
<dbReference type="InterPro" id="IPR004001">
    <property type="entry name" value="Actin_CS"/>
</dbReference>
<keyword evidence="8" id="KW-0472">Membrane</keyword>
<evidence type="ECO:0000256" key="5">
    <source>
        <dbReference type="ARBA" id="ARBA00049360"/>
    </source>
</evidence>
<evidence type="ECO:0000313" key="10">
    <source>
        <dbReference type="EMBL" id="KNG91009.1"/>
    </source>
</evidence>
<keyword evidence="2" id="KW-0805">Transcription regulation</keyword>
<organism evidence="10 11">
    <name type="scientific">Aspergillus nomiae NRRL (strain ATCC 15546 / NRRL 13137 / CBS 260.88 / M93)</name>
    <dbReference type="NCBI Taxonomy" id="1509407"/>
    <lineage>
        <taxon>Eukaryota</taxon>
        <taxon>Fungi</taxon>
        <taxon>Dikarya</taxon>
        <taxon>Ascomycota</taxon>
        <taxon>Pezizomycotina</taxon>
        <taxon>Eurotiomycetes</taxon>
        <taxon>Eurotiomycetidae</taxon>
        <taxon>Eurotiales</taxon>
        <taxon>Aspergillaceae</taxon>
        <taxon>Aspergillus</taxon>
        <taxon>Aspergillus subgen. Circumdati</taxon>
    </lineage>
</organism>
<protein>
    <recommendedName>
        <fullName evidence="9">Xylanolytic transcriptional activator regulatory domain-containing protein</fullName>
    </recommendedName>
</protein>
<feature type="region of interest" description="Disordered" evidence="7">
    <location>
        <begin position="423"/>
        <end position="453"/>
    </location>
</feature>
<dbReference type="FunFam" id="3.30.420.40:FF:000404">
    <property type="entry name" value="Major actin"/>
    <property type="match status" value="1"/>
</dbReference>
<gene>
    <name evidence="10" type="ORF">ANOM_000787</name>
</gene>
<comment type="caution">
    <text evidence="10">The sequence shown here is derived from an EMBL/GenBank/DDBJ whole genome shotgun (WGS) entry which is preliminary data.</text>
</comment>
<reference evidence="10 11" key="1">
    <citation type="submission" date="2014-06" db="EMBL/GenBank/DDBJ databases">
        <title>The Genome of the Aflatoxigenic Filamentous Fungus Aspergillus nomius.</title>
        <authorList>
            <person name="Moore M.G."/>
            <person name="Shannon B.M."/>
            <person name="Brian M.M."/>
        </authorList>
    </citation>
    <scope>NUCLEOTIDE SEQUENCE [LARGE SCALE GENOMIC DNA]</scope>
    <source>
        <strain evidence="10 11">NRRL 13137</strain>
    </source>
</reference>
<dbReference type="RefSeq" id="XP_015411932.1">
    <property type="nucleotide sequence ID" value="XM_015546045.1"/>
</dbReference>
<dbReference type="OrthoDB" id="103819at2759"/>
<dbReference type="PROSITE" id="PS01132">
    <property type="entry name" value="ACTINS_ACT_LIKE"/>
    <property type="match status" value="1"/>
</dbReference>
<evidence type="ECO:0000256" key="7">
    <source>
        <dbReference type="SAM" id="MobiDB-lite"/>
    </source>
</evidence>
<evidence type="ECO:0000256" key="4">
    <source>
        <dbReference type="ARBA" id="ARBA00023242"/>
    </source>
</evidence>
<dbReference type="SMART" id="SM00268">
    <property type="entry name" value="ACTIN"/>
    <property type="match status" value="1"/>
</dbReference>
<evidence type="ECO:0000313" key="11">
    <source>
        <dbReference type="Proteomes" id="UP000037505"/>
    </source>
</evidence>
<sequence length="994" mass="111132">MDDEVAAVVIDNGYDGHNQQSIKNTNAILAVPECAKLALLAMMLPALFFLPLLAVPATMGNPFPFFVQTSKPIQAQLASHELSKIAYHFRVIIGMGQKDSYVGDEAQSKRGVLSLHYPIEHGVVTNWDDMEKIWHHTYFNELRVAPEEHPVLLTEAPINPKSNREKMTQIMFETFNVPAFYVSIQAVLSLYASGRTTGIVLDSGDGVTHVVPIYEGFSMPHAIARMDIAGRDLTDYLVRILAERGHSFTTSAEHEIVRDIKEKLCYVALDFDQELETAAHSSSIEKSYELPDGQVITIGNERFRAPEALFQPSLLGIEQGGIHETTFNSIQKCDVDVRKDLYGNIVMSGGTTLYPGISDRLHKELVNLAPSSMKIKTIAPPERKYSVWIGGSILTSLSTFQQMWISKQEQGQIRRLEERLASLEQQSTTQRGISEHHRDAVPDEVSAGSEHAVPQSARIAPVYEGISSFTSQSMLASDVAQKTANSEGAGEHSDLKSSLDHLKILLQTPTRSSFATEYRMSRVPAARSLPTMDHLLPVDLIIAILQEIKTNRPIFLCSYVINDAALVERLCQRVYFPTEPISTADLASMHGILLTLLKEFTILGNSLCQKFNLKAHISTCEQNFNTLVESYDVLAVPSFESIFALIMGFIKAQDEAKPLLCCTFISAAATHCQMLGYHREITYRSDKTGNSENMRRLFWTTYLFERHMSLYFGRASGMQDFDIDAQYPVVTTDPAVRRGTSQGSKSSYSERTRRIHRIHFDIHHWYNAFKEIDASNVNNQHIFKITRDSWDMLYYSTYTSLLRAPITSGEADAELNTHCFRVARLSLQSHLRCFGKFQTSGFHSNADYANWVLLFSSFTPFIVIFLHAIAATSSDDIQLLTEVVDSLQHIRSVSSSSERLYQICSTFLQIAKGLVRTKQSCAGTYNEFENSLQFTDDAGPMSIFEPDCLQGLLGTDTSEQAPYIANHDMYEIFDSWATGLPTGMSLFGGNVGGI</sequence>
<evidence type="ECO:0000256" key="2">
    <source>
        <dbReference type="ARBA" id="ARBA00023015"/>
    </source>
</evidence>
<dbReference type="FunFam" id="3.90.640.10:FF:000001">
    <property type="entry name" value="Actin, muscle"/>
    <property type="match status" value="1"/>
</dbReference>
<dbReference type="PROSITE" id="PS00406">
    <property type="entry name" value="ACTINS_1"/>
    <property type="match status" value="1"/>
</dbReference>
<dbReference type="InterPro" id="IPR004000">
    <property type="entry name" value="Actin"/>
</dbReference>
<dbReference type="AlphaFoldDB" id="A0A0L1JGW7"/>
<dbReference type="Pfam" id="PF00022">
    <property type="entry name" value="Actin"/>
    <property type="match status" value="1"/>
</dbReference>
<dbReference type="GO" id="GO:0006351">
    <property type="term" value="P:DNA-templated transcription"/>
    <property type="evidence" value="ECO:0007669"/>
    <property type="project" value="InterPro"/>
</dbReference>
<keyword evidence="3" id="KW-0804">Transcription</keyword>
<dbReference type="PANTHER" id="PTHR11937">
    <property type="entry name" value="ACTIN"/>
    <property type="match status" value="1"/>
</dbReference>
<evidence type="ECO:0000256" key="3">
    <source>
        <dbReference type="ARBA" id="ARBA00023163"/>
    </source>
</evidence>
<name>A0A0L1JGW7_ASPN3</name>
<keyword evidence="8" id="KW-1133">Transmembrane helix</keyword>
<keyword evidence="8" id="KW-0812">Transmembrane</keyword>
<dbReference type="SMART" id="SM00906">
    <property type="entry name" value="Fungal_trans"/>
    <property type="match status" value="1"/>
</dbReference>
<dbReference type="FunFam" id="3.30.420.40:FF:000050">
    <property type="entry name" value="Actin, alpha skeletal muscle"/>
    <property type="match status" value="1"/>
</dbReference>
<proteinExistence type="inferred from homology"/>
<evidence type="ECO:0000256" key="1">
    <source>
        <dbReference type="ARBA" id="ARBA00003520"/>
    </source>
</evidence>
<comment type="similarity">
    <text evidence="6">Belongs to the actin family.</text>
</comment>
<dbReference type="Pfam" id="PF04082">
    <property type="entry name" value="Fungal_trans"/>
    <property type="match status" value="1"/>
</dbReference>
<evidence type="ECO:0000256" key="8">
    <source>
        <dbReference type="SAM" id="Phobius"/>
    </source>
</evidence>
<dbReference type="EMBL" id="JNOM01000006">
    <property type="protein sequence ID" value="KNG91009.1"/>
    <property type="molecule type" value="Genomic_DNA"/>
</dbReference>
<dbReference type="Proteomes" id="UP000037505">
    <property type="component" value="Unassembled WGS sequence"/>
</dbReference>
<dbReference type="InterPro" id="IPR007219">
    <property type="entry name" value="XnlR_reg_dom"/>
</dbReference>
<evidence type="ECO:0000256" key="6">
    <source>
        <dbReference type="RuleBase" id="RU000487"/>
    </source>
</evidence>